<organism evidence="12 13">
    <name type="scientific">Granulicella mallensis</name>
    <dbReference type="NCBI Taxonomy" id="940614"/>
    <lineage>
        <taxon>Bacteria</taxon>
        <taxon>Pseudomonadati</taxon>
        <taxon>Acidobacteriota</taxon>
        <taxon>Terriglobia</taxon>
        <taxon>Terriglobales</taxon>
        <taxon>Acidobacteriaceae</taxon>
        <taxon>Granulicella</taxon>
    </lineage>
</organism>
<dbReference type="Pfam" id="PF07884">
    <property type="entry name" value="VKOR"/>
    <property type="match status" value="1"/>
</dbReference>
<evidence type="ECO:0000256" key="7">
    <source>
        <dbReference type="ARBA" id="ARBA00023136"/>
    </source>
</evidence>
<keyword evidence="8" id="KW-1015">Disulfide bond</keyword>
<keyword evidence="7 10" id="KW-0472">Membrane</keyword>
<dbReference type="InterPro" id="IPR044698">
    <property type="entry name" value="VKOR/LTO1"/>
</dbReference>
<feature type="transmembrane region" description="Helical" evidence="10">
    <location>
        <begin position="66"/>
        <end position="87"/>
    </location>
</feature>
<evidence type="ECO:0000313" key="12">
    <source>
        <dbReference type="EMBL" id="MBB5063847.1"/>
    </source>
</evidence>
<dbReference type="GO" id="GO:0016020">
    <property type="term" value="C:membrane"/>
    <property type="evidence" value="ECO:0007669"/>
    <property type="project" value="UniProtKB-SubCell"/>
</dbReference>
<dbReference type="GO" id="GO:0016491">
    <property type="term" value="F:oxidoreductase activity"/>
    <property type="evidence" value="ECO:0007669"/>
    <property type="project" value="UniProtKB-KW"/>
</dbReference>
<name>A0A7W7ZPS5_9BACT</name>
<dbReference type="SMR" id="A0A7W7ZPS5"/>
<keyword evidence="6" id="KW-0560">Oxidoreductase</keyword>
<evidence type="ECO:0000256" key="5">
    <source>
        <dbReference type="ARBA" id="ARBA00022989"/>
    </source>
</evidence>
<comment type="caution">
    <text evidence="12">The sequence shown here is derived from an EMBL/GenBank/DDBJ whole genome shotgun (WGS) entry which is preliminary data.</text>
</comment>
<evidence type="ECO:0000256" key="9">
    <source>
        <dbReference type="ARBA" id="ARBA00023284"/>
    </source>
</evidence>
<dbReference type="AlphaFoldDB" id="A0A7W7ZPS5"/>
<comment type="similarity">
    <text evidence="2">Belongs to the VKOR family.</text>
</comment>
<keyword evidence="9" id="KW-0676">Redox-active center</keyword>
<reference evidence="12 13" key="1">
    <citation type="submission" date="2020-08" db="EMBL/GenBank/DDBJ databases">
        <title>Genomic Encyclopedia of Type Strains, Phase IV (KMG-V): Genome sequencing to study the core and pangenomes of soil and plant-associated prokaryotes.</title>
        <authorList>
            <person name="Whitman W."/>
        </authorList>
    </citation>
    <scope>NUCLEOTIDE SEQUENCE [LARGE SCALE GENOMIC DNA]</scope>
    <source>
        <strain evidence="12 13">X5P3</strain>
    </source>
</reference>
<evidence type="ECO:0000256" key="8">
    <source>
        <dbReference type="ARBA" id="ARBA00023157"/>
    </source>
</evidence>
<dbReference type="InterPro" id="IPR012932">
    <property type="entry name" value="VKOR"/>
</dbReference>
<keyword evidence="5 10" id="KW-1133">Transmembrane helix</keyword>
<dbReference type="CDD" id="cd12916">
    <property type="entry name" value="VKOR_1"/>
    <property type="match status" value="1"/>
</dbReference>
<evidence type="ECO:0000256" key="4">
    <source>
        <dbReference type="ARBA" id="ARBA00022719"/>
    </source>
</evidence>
<evidence type="ECO:0000256" key="10">
    <source>
        <dbReference type="SAM" id="Phobius"/>
    </source>
</evidence>
<keyword evidence="3 10" id="KW-0812">Transmembrane</keyword>
<dbReference type="SMART" id="SM00756">
    <property type="entry name" value="VKc"/>
    <property type="match status" value="1"/>
</dbReference>
<evidence type="ECO:0000256" key="2">
    <source>
        <dbReference type="ARBA" id="ARBA00006214"/>
    </source>
</evidence>
<dbReference type="InterPro" id="IPR038354">
    <property type="entry name" value="VKOR_sf"/>
</dbReference>
<feature type="domain" description="Vitamin K epoxide reductase" evidence="11">
    <location>
        <begin position="1"/>
        <end position="145"/>
    </location>
</feature>
<dbReference type="Gene3D" id="1.20.1440.130">
    <property type="entry name" value="VKOR domain"/>
    <property type="match status" value="1"/>
</dbReference>
<accession>A0A7W7ZPS5</accession>
<gene>
    <name evidence="12" type="ORF">HDF15_002195</name>
</gene>
<dbReference type="EMBL" id="JACHIO010000008">
    <property type="protein sequence ID" value="MBB5063847.1"/>
    <property type="molecule type" value="Genomic_DNA"/>
</dbReference>
<dbReference type="RefSeq" id="WP_014267395.1">
    <property type="nucleotide sequence ID" value="NZ_JACHIO010000008.1"/>
</dbReference>
<keyword evidence="4" id="KW-0874">Quinone</keyword>
<evidence type="ECO:0000256" key="3">
    <source>
        <dbReference type="ARBA" id="ARBA00022692"/>
    </source>
</evidence>
<evidence type="ECO:0000256" key="6">
    <source>
        <dbReference type="ARBA" id="ARBA00023002"/>
    </source>
</evidence>
<sequence>MRYLIVLLAIAGIIDSSLALRIHYQDPSQAPPCAVTERFDCGAVNHSRFAVFPPSSFDEDPASKKVHVPVALFGIIGYALIAVLALANRPWLTLQAAEIGFAFAAFLSFMEAYIIEKWCIYCLWSQGIITAILLCAIVALILQRRNKQQFGNIATQ</sequence>
<protein>
    <submittedName>
        <fullName evidence="12">Putative membrane protein</fullName>
    </submittedName>
</protein>
<comment type="subcellular location">
    <subcellularLocation>
        <location evidence="1">Membrane</location>
        <topology evidence="1">Multi-pass membrane protein</topology>
    </subcellularLocation>
</comment>
<dbReference type="GO" id="GO:0048038">
    <property type="term" value="F:quinone binding"/>
    <property type="evidence" value="ECO:0007669"/>
    <property type="project" value="UniProtKB-KW"/>
</dbReference>
<evidence type="ECO:0000313" key="13">
    <source>
        <dbReference type="Proteomes" id="UP000584867"/>
    </source>
</evidence>
<evidence type="ECO:0000256" key="1">
    <source>
        <dbReference type="ARBA" id="ARBA00004141"/>
    </source>
</evidence>
<dbReference type="Proteomes" id="UP000584867">
    <property type="component" value="Unassembled WGS sequence"/>
</dbReference>
<proteinExistence type="inferred from homology"/>
<feature type="transmembrane region" description="Helical" evidence="10">
    <location>
        <begin position="99"/>
        <end position="115"/>
    </location>
</feature>
<feature type="transmembrane region" description="Helical" evidence="10">
    <location>
        <begin position="121"/>
        <end position="142"/>
    </location>
</feature>
<evidence type="ECO:0000259" key="11">
    <source>
        <dbReference type="SMART" id="SM00756"/>
    </source>
</evidence>
<dbReference type="OMA" id="EKWCIYC"/>